<evidence type="ECO:0000256" key="2">
    <source>
        <dbReference type="SAM" id="Phobius"/>
    </source>
</evidence>
<dbReference type="RefSeq" id="WP_109590237.1">
    <property type="nucleotide sequence ID" value="NZ_CAJGZY010000003.1"/>
</dbReference>
<gene>
    <name evidence="3" type="ORF">C8D84_103109</name>
</gene>
<dbReference type="GeneID" id="60254559"/>
<protein>
    <submittedName>
        <fullName evidence="3">Pilus assembly protein FimV</fullName>
    </submittedName>
</protein>
<evidence type="ECO:0000313" key="3">
    <source>
        <dbReference type="EMBL" id="PWK14085.1"/>
    </source>
</evidence>
<keyword evidence="4" id="KW-1185">Reference proteome</keyword>
<dbReference type="InterPro" id="IPR038440">
    <property type="entry name" value="FimV_C_sf"/>
</dbReference>
<keyword evidence="2" id="KW-0472">Membrane</keyword>
<feature type="region of interest" description="Disordered" evidence="1">
    <location>
        <begin position="176"/>
        <end position="206"/>
    </location>
</feature>
<keyword evidence="2" id="KW-0812">Transmembrane</keyword>
<dbReference type="Gene3D" id="1.25.40.10">
    <property type="entry name" value="Tetratricopeptide repeat domain"/>
    <property type="match status" value="1"/>
</dbReference>
<proteinExistence type="predicted"/>
<feature type="region of interest" description="Disordered" evidence="1">
    <location>
        <begin position="288"/>
        <end position="308"/>
    </location>
</feature>
<evidence type="ECO:0000313" key="4">
    <source>
        <dbReference type="Proteomes" id="UP000245655"/>
    </source>
</evidence>
<feature type="compositionally biased region" description="Basic and acidic residues" evidence="1">
    <location>
        <begin position="46"/>
        <end position="61"/>
    </location>
</feature>
<dbReference type="NCBIfam" id="TIGR03504">
    <property type="entry name" value="FimV_Cterm"/>
    <property type="match status" value="1"/>
</dbReference>
<organism evidence="3 4">
    <name type="scientific">Psychrobacter immobilis</name>
    <dbReference type="NCBI Taxonomy" id="498"/>
    <lineage>
        <taxon>Bacteria</taxon>
        <taxon>Pseudomonadati</taxon>
        <taxon>Pseudomonadota</taxon>
        <taxon>Gammaproteobacteria</taxon>
        <taxon>Moraxellales</taxon>
        <taxon>Moraxellaceae</taxon>
        <taxon>Psychrobacter</taxon>
    </lineage>
</organism>
<feature type="region of interest" description="Disordered" evidence="1">
    <location>
        <begin position="31"/>
        <end position="61"/>
    </location>
</feature>
<dbReference type="Gene3D" id="1.20.58.2200">
    <property type="match status" value="1"/>
</dbReference>
<comment type="caution">
    <text evidence="3">The sequence shown here is derived from an EMBL/GenBank/DDBJ whole genome shotgun (WGS) entry which is preliminary data.</text>
</comment>
<feature type="compositionally biased region" description="Polar residues" evidence="1">
    <location>
        <begin position="31"/>
        <end position="40"/>
    </location>
</feature>
<dbReference type="AlphaFoldDB" id="A0A2V2A9M7"/>
<reference evidence="3 4" key="1">
    <citation type="submission" date="2018-05" db="EMBL/GenBank/DDBJ databases">
        <title>Genomic Encyclopedia of Type Strains, Phase IV (KMG-IV): sequencing the most valuable type-strain genomes for metagenomic binning, comparative biology and taxonomic classification.</title>
        <authorList>
            <person name="Goeker M."/>
        </authorList>
    </citation>
    <scope>NUCLEOTIDE SEQUENCE [LARGE SCALE GENOMIC DNA]</scope>
    <source>
        <strain evidence="3 4">DSM 7229</strain>
    </source>
</reference>
<feature type="transmembrane region" description="Helical" evidence="2">
    <location>
        <begin position="6"/>
        <end position="23"/>
    </location>
</feature>
<evidence type="ECO:0000256" key="1">
    <source>
        <dbReference type="SAM" id="MobiDB-lite"/>
    </source>
</evidence>
<dbReference type="EMBL" id="QGGM01000003">
    <property type="protein sequence ID" value="PWK14085.1"/>
    <property type="molecule type" value="Genomic_DNA"/>
</dbReference>
<dbReference type="Proteomes" id="UP000245655">
    <property type="component" value="Unassembled WGS sequence"/>
</dbReference>
<keyword evidence="2" id="KW-1133">Transmembrane helix</keyword>
<name>A0A2V2A9M7_PSYIM</name>
<dbReference type="InterPro" id="IPR020011">
    <property type="entry name" value="FimV_C"/>
</dbReference>
<sequence>MDNMLYIIAGLVLILIVAGLLLYKKKAQKPSAQPGMSTATPAPMPKTDHKTPAQSRKDDDNKFDHITIAQRFMDQQRYDKAIETLSRGLSEKPNDGQLSVKLLSIYATINQPENFNKVYDAIKTQSDPKSLALADELKALFSEEQNQVAAKEAPVEDNSHFESIDFDLPINQIDSKNALSDQPATSEDNRSTLIDDSMSNSSVTNTSYEASLTSDNVENNFDLTLSDLENNIGASEATDTAPVTSPLEMMDDESLNTANIDITDNDVAVSAEDNDLNDLSDFDFSFDSSEETDAQATDSVIPDRPDSINDEMTLEDDAFILDFDDLATDVDKGVDETAEALSINTVQNDEENDFTLSLDSLDASNNIETLTESEAPVLEENNDTDNFIIEEDRFETESFETESFENINLEAQSLDNNDSEYNLAEESNVTPTAPLLFDDNSLLDNEFDTQSSTALSPVAPIEDESTLTAEDAAETAEDFSSRFAADFDFVKSLDSTQVTLDLAGQYLQLGEYDSAKRLLNEVLIQGTSEQQNQAKVLLDRTA</sequence>
<accession>A0A2V2A9M7</accession>
<dbReference type="InterPro" id="IPR011990">
    <property type="entry name" value="TPR-like_helical_dom_sf"/>
</dbReference>